<dbReference type="Proteomes" id="UP000823634">
    <property type="component" value="Unassembled WGS sequence"/>
</dbReference>
<keyword evidence="2" id="KW-0812">Transmembrane</keyword>
<dbReference type="AlphaFoldDB" id="A0A9D9GWI8"/>
<evidence type="ECO:0000313" key="3">
    <source>
        <dbReference type="EMBL" id="MBO8426877.1"/>
    </source>
</evidence>
<gene>
    <name evidence="3" type="ORF">IAC61_06180</name>
</gene>
<proteinExistence type="predicted"/>
<evidence type="ECO:0000313" key="4">
    <source>
        <dbReference type="Proteomes" id="UP000823634"/>
    </source>
</evidence>
<protein>
    <submittedName>
        <fullName evidence="3">Uncharacterized protein</fullName>
    </submittedName>
</protein>
<name>A0A9D9GWI8_9FIRM</name>
<reference evidence="3" key="1">
    <citation type="submission" date="2020-10" db="EMBL/GenBank/DDBJ databases">
        <authorList>
            <person name="Gilroy R."/>
        </authorList>
    </citation>
    <scope>NUCLEOTIDE SEQUENCE</scope>
    <source>
        <strain evidence="3">17113</strain>
    </source>
</reference>
<sequence>MDSDLKTIKSLLLLGASAFIFALTGAGVATYAFFDISEGAKVSHLEFGVDGGGSLLLGLKENLSGDITYYQEVDDETLSRHYPSYSPGASLSPVSSMMRDSWLLPSFDLNTGFPVFYGDYGEYDDPTSPRVARQGYIQFEAYFLSDEDGYLYLGQDTGITPLEEENRAKEEEKELPDGTLDKVVEGVRVSFLSCLGYQILDCRGGEKATYAGPLDINGDGYREIDSSGREILYGEYEGEPVFGEPLSEEAINPDGTKSAKGSRPLLEEESAQNGLTFAKEESKTLEELTNPGTTSTVSAAPIAKLSANVPERTVITIYLEGWDKEVNDLVEDGSFSLKLEFNALLMPLSA</sequence>
<keyword evidence="2" id="KW-1133">Transmembrane helix</keyword>
<accession>A0A9D9GWI8</accession>
<organism evidence="3 4">
    <name type="scientific">Candidatus Alloenteromonas pullistercoris</name>
    <dbReference type="NCBI Taxonomy" id="2840785"/>
    <lineage>
        <taxon>Bacteria</taxon>
        <taxon>Bacillati</taxon>
        <taxon>Bacillota</taxon>
        <taxon>Bacillota incertae sedis</taxon>
        <taxon>Candidatus Alloenteromonas</taxon>
    </lineage>
</organism>
<comment type="caution">
    <text evidence="3">The sequence shown here is derived from an EMBL/GenBank/DDBJ whole genome shotgun (WGS) entry which is preliminary data.</text>
</comment>
<dbReference type="EMBL" id="JADINA010000039">
    <property type="protein sequence ID" value="MBO8426877.1"/>
    <property type="molecule type" value="Genomic_DNA"/>
</dbReference>
<keyword evidence="2" id="KW-0472">Membrane</keyword>
<evidence type="ECO:0000256" key="2">
    <source>
        <dbReference type="SAM" id="Phobius"/>
    </source>
</evidence>
<evidence type="ECO:0000256" key="1">
    <source>
        <dbReference type="SAM" id="MobiDB-lite"/>
    </source>
</evidence>
<feature type="region of interest" description="Disordered" evidence="1">
    <location>
        <begin position="246"/>
        <end position="266"/>
    </location>
</feature>
<reference evidence="3" key="2">
    <citation type="journal article" date="2021" name="PeerJ">
        <title>Extensive microbial diversity within the chicken gut microbiome revealed by metagenomics and culture.</title>
        <authorList>
            <person name="Gilroy R."/>
            <person name="Ravi A."/>
            <person name="Getino M."/>
            <person name="Pursley I."/>
            <person name="Horton D.L."/>
            <person name="Alikhan N.F."/>
            <person name="Baker D."/>
            <person name="Gharbi K."/>
            <person name="Hall N."/>
            <person name="Watson M."/>
            <person name="Adriaenssens E.M."/>
            <person name="Foster-Nyarko E."/>
            <person name="Jarju S."/>
            <person name="Secka A."/>
            <person name="Antonio M."/>
            <person name="Oren A."/>
            <person name="Chaudhuri R.R."/>
            <person name="La Ragione R."/>
            <person name="Hildebrand F."/>
            <person name="Pallen M.J."/>
        </authorList>
    </citation>
    <scope>NUCLEOTIDE SEQUENCE</scope>
    <source>
        <strain evidence="3">17113</strain>
    </source>
</reference>
<feature type="transmembrane region" description="Helical" evidence="2">
    <location>
        <begin position="12"/>
        <end position="34"/>
    </location>
</feature>